<dbReference type="PANTHER" id="PTHR34223:SF51">
    <property type="entry name" value="OS06G0556300 PROTEIN"/>
    <property type="match status" value="1"/>
</dbReference>
<dbReference type="InterPro" id="IPR036047">
    <property type="entry name" value="F-box-like_dom_sf"/>
</dbReference>
<accession>A0AAV2EJ70</accession>
<dbReference type="PROSITE" id="PS50181">
    <property type="entry name" value="FBOX"/>
    <property type="match status" value="1"/>
</dbReference>
<organism evidence="2 3">
    <name type="scientific">Linum trigynum</name>
    <dbReference type="NCBI Taxonomy" id="586398"/>
    <lineage>
        <taxon>Eukaryota</taxon>
        <taxon>Viridiplantae</taxon>
        <taxon>Streptophyta</taxon>
        <taxon>Embryophyta</taxon>
        <taxon>Tracheophyta</taxon>
        <taxon>Spermatophyta</taxon>
        <taxon>Magnoliopsida</taxon>
        <taxon>eudicotyledons</taxon>
        <taxon>Gunneridae</taxon>
        <taxon>Pentapetalae</taxon>
        <taxon>rosids</taxon>
        <taxon>fabids</taxon>
        <taxon>Malpighiales</taxon>
        <taxon>Linaceae</taxon>
        <taxon>Linum</taxon>
    </lineage>
</organism>
<dbReference type="PANTHER" id="PTHR34223">
    <property type="entry name" value="OS11G0201299 PROTEIN"/>
    <property type="match status" value="1"/>
</dbReference>
<sequence length="408" mass="47000">MATGENPKRCKTKLQTWRTRSDHTEQQQQRINVDRISNLPDNTLHDILCFLDSKSIVRTSVLSKGWRRLVEALPYNLNFNAKSFDDESSFDVHVKEYLSRRNRSVAPVKSVTFEFGAKSGIQMILFDRAMQYAAADGKLDHLSVVTHENGKFGDVAASIVAHRHCRSLEALVLKGFMLDGLDLHELDHLGFWSLTTLELHSCFVFNSVPFGLKHLKIVDCTWSSSRCLRIQASRLLDLEIKGLLLCKNVGTMFALNLKSFRLSCSVFDLKKLPHLDFPSLDRATIRLWCDDDDDPCRLDERITSWEDVSREYMKLLRGLHNAKSLDLRFDELASGESWKDHFVFGEMKLCPFTRMETVRIEYPQLQEPPIPDHVIRYLFGGSDEFSLEQIEIVLNTKSTRIIKMRTVQ</sequence>
<dbReference type="Gene3D" id="1.20.1280.50">
    <property type="match status" value="1"/>
</dbReference>
<name>A0AAV2EJ70_9ROSI</name>
<feature type="domain" description="F-box" evidence="1">
    <location>
        <begin position="33"/>
        <end position="82"/>
    </location>
</feature>
<protein>
    <recommendedName>
        <fullName evidence="1">F-box domain-containing protein</fullName>
    </recommendedName>
</protein>
<reference evidence="2 3" key="1">
    <citation type="submission" date="2024-04" db="EMBL/GenBank/DDBJ databases">
        <authorList>
            <person name="Fracassetti M."/>
        </authorList>
    </citation>
    <scope>NUCLEOTIDE SEQUENCE [LARGE SCALE GENOMIC DNA]</scope>
</reference>
<dbReference type="EMBL" id="OZ034817">
    <property type="protein sequence ID" value="CAL1385869.1"/>
    <property type="molecule type" value="Genomic_DNA"/>
</dbReference>
<keyword evidence="3" id="KW-1185">Reference proteome</keyword>
<dbReference type="InterPro" id="IPR053197">
    <property type="entry name" value="F-box_SCFL_complex_component"/>
</dbReference>
<dbReference type="InterPro" id="IPR032675">
    <property type="entry name" value="LRR_dom_sf"/>
</dbReference>
<evidence type="ECO:0000313" key="3">
    <source>
        <dbReference type="Proteomes" id="UP001497516"/>
    </source>
</evidence>
<dbReference type="SUPFAM" id="SSF81383">
    <property type="entry name" value="F-box domain"/>
    <property type="match status" value="1"/>
</dbReference>
<dbReference type="Gene3D" id="3.80.10.10">
    <property type="entry name" value="Ribonuclease Inhibitor"/>
    <property type="match status" value="1"/>
</dbReference>
<dbReference type="Proteomes" id="UP001497516">
    <property type="component" value="Chromosome 4"/>
</dbReference>
<proteinExistence type="predicted"/>
<dbReference type="AlphaFoldDB" id="A0AAV2EJ70"/>
<dbReference type="SMART" id="SM00256">
    <property type="entry name" value="FBOX"/>
    <property type="match status" value="1"/>
</dbReference>
<dbReference type="InterPro" id="IPR001810">
    <property type="entry name" value="F-box_dom"/>
</dbReference>
<dbReference type="Pfam" id="PF00646">
    <property type="entry name" value="F-box"/>
    <property type="match status" value="1"/>
</dbReference>
<evidence type="ECO:0000259" key="1">
    <source>
        <dbReference type="PROSITE" id="PS50181"/>
    </source>
</evidence>
<evidence type="ECO:0000313" key="2">
    <source>
        <dbReference type="EMBL" id="CAL1385869.1"/>
    </source>
</evidence>
<gene>
    <name evidence="2" type="ORF">LTRI10_LOCUS26974</name>
</gene>